<gene>
    <name evidence="6" type="ORF">Y958_25820</name>
</gene>
<protein>
    <recommendedName>
        <fullName evidence="5">GntR C-terminal domain-containing protein</fullName>
    </recommendedName>
</protein>
<dbReference type="Gene3D" id="1.10.10.10">
    <property type="entry name" value="Winged helix-like DNA-binding domain superfamily/Winged helix DNA-binding domain"/>
    <property type="match status" value="1"/>
</dbReference>
<dbReference type="AlphaFoldDB" id="A0A248K0J5"/>
<keyword evidence="2" id="KW-0238">DNA-binding</keyword>
<feature type="compositionally biased region" description="Polar residues" evidence="4">
    <location>
        <begin position="18"/>
        <end position="28"/>
    </location>
</feature>
<evidence type="ECO:0000313" key="6">
    <source>
        <dbReference type="EMBL" id="ASG24319.1"/>
    </source>
</evidence>
<dbReference type="PANTHER" id="PTHR43537:SF45">
    <property type="entry name" value="GNTR FAMILY REGULATORY PROTEIN"/>
    <property type="match status" value="1"/>
</dbReference>
<organism evidence="6 7">
    <name type="scientific">Nitrospirillum viridazoti CBAmc</name>
    <dbReference type="NCBI Taxonomy" id="1441467"/>
    <lineage>
        <taxon>Bacteria</taxon>
        <taxon>Pseudomonadati</taxon>
        <taxon>Pseudomonadota</taxon>
        <taxon>Alphaproteobacteria</taxon>
        <taxon>Rhodospirillales</taxon>
        <taxon>Azospirillaceae</taxon>
        <taxon>Nitrospirillum</taxon>
        <taxon>Nitrospirillum viridazoti</taxon>
    </lineage>
</organism>
<dbReference type="PANTHER" id="PTHR43537">
    <property type="entry name" value="TRANSCRIPTIONAL REGULATOR, GNTR FAMILY"/>
    <property type="match status" value="1"/>
</dbReference>
<dbReference type="Proteomes" id="UP000197153">
    <property type="component" value="Chromosome 3"/>
</dbReference>
<dbReference type="KEGG" id="nao:Y958_25820"/>
<reference evidence="6 7" key="1">
    <citation type="submission" date="2017-06" db="EMBL/GenBank/DDBJ databases">
        <title>Complete genome sequence of Nitrospirillum amazonense strain CBAmC, an endophytic nitrogen-fixing and plant growth-promoting bacterium, isolated from sugarcane.</title>
        <authorList>
            <person name="Schwab S."/>
            <person name="dos Santos Teixeira K.R."/>
            <person name="Simoes Araujo J.L."/>
            <person name="Soares Vidal M."/>
            <person name="Borges de Freitas H.R."/>
            <person name="Rivello Crivelaro A.L."/>
            <person name="Bueno de Camargo Nunes A."/>
            <person name="dos Santos C.M."/>
            <person name="Palmeira da Silva Rosa D."/>
            <person name="da Silva Padilha D."/>
            <person name="da Silva E."/>
            <person name="Araujo Terra L."/>
            <person name="Soares Mendes V."/>
            <person name="Farinelli L."/>
            <person name="Magalhaes Cruz L."/>
            <person name="Baldani J.I."/>
        </authorList>
    </citation>
    <scope>NUCLEOTIDE SEQUENCE [LARGE SCALE GENOMIC DNA]</scope>
    <source>
        <strain evidence="6 7">CBAmC</strain>
    </source>
</reference>
<dbReference type="InterPro" id="IPR011711">
    <property type="entry name" value="GntR_C"/>
</dbReference>
<dbReference type="GO" id="GO:0003700">
    <property type="term" value="F:DNA-binding transcription factor activity"/>
    <property type="evidence" value="ECO:0007669"/>
    <property type="project" value="InterPro"/>
</dbReference>
<sequence length="276" mass="30694">MRGPGGPKPVPMTLPARETNTVTTQTAKTPAVPPRGGAPAQAARRMRDEILALPDGAPLGSEEELLARYGLSRPTLRQTARILEQEQLLVVRRGNGGGYYGRRPDIGAVTQAAALYLRLRQTTVRDVLDAFQLVNVEAARLAALTDTMAADATGARLDLAEFRQHLMDRKDVTYLAADVVRDEVALYAILMRMAGNPALELFHRTLFEFGQRDANLRVFQGHPDRCAHWRTGRLRMVDAILARDPEMAVLLARRQNRLMLDWVSPEVERESIAPRD</sequence>
<feature type="compositionally biased region" description="Pro residues" evidence="4">
    <location>
        <begin position="1"/>
        <end position="12"/>
    </location>
</feature>
<feature type="region of interest" description="Disordered" evidence="4">
    <location>
        <begin position="1"/>
        <end position="42"/>
    </location>
</feature>
<name>A0A248K0J5_9PROT</name>
<evidence type="ECO:0000256" key="4">
    <source>
        <dbReference type="SAM" id="MobiDB-lite"/>
    </source>
</evidence>
<evidence type="ECO:0000259" key="5">
    <source>
        <dbReference type="SMART" id="SM00895"/>
    </source>
</evidence>
<dbReference type="InterPro" id="IPR036390">
    <property type="entry name" value="WH_DNA-bd_sf"/>
</dbReference>
<dbReference type="SUPFAM" id="SSF48008">
    <property type="entry name" value="GntR ligand-binding domain-like"/>
    <property type="match status" value="1"/>
</dbReference>
<dbReference type="SUPFAM" id="SSF46785">
    <property type="entry name" value="Winged helix' DNA-binding domain"/>
    <property type="match status" value="1"/>
</dbReference>
<dbReference type="GO" id="GO:0003677">
    <property type="term" value="F:DNA binding"/>
    <property type="evidence" value="ECO:0007669"/>
    <property type="project" value="UniProtKB-KW"/>
</dbReference>
<keyword evidence="1" id="KW-0805">Transcription regulation</keyword>
<dbReference type="InterPro" id="IPR036388">
    <property type="entry name" value="WH-like_DNA-bd_sf"/>
</dbReference>
<dbReference type="Gene3D" id="1.20.120.530">
    <property type="entry name" value="GntR ligand-binding domain-like"/>
    <property type="match status" value="1"/>
</dbReference>
<dbReference type="InterPro" id="IPR008920">
    <property type="entry name" value="TF_FadR/GntR_C"/>
</dbReference>
<dbReference type="Pfam" id="PF00392">
    <property type="entry name" value="GntR"/>
    <property type="match status" value="1"/>
</dbReference>
<dbReference type="EMBL" id="CP022112">
    <property type="protein sequence ID" value="ASG24319.1"/>
    <property type="molecule type" value="Genomic_DNA"/>
</dbReference>
<keyword evidence="7" id="KW-1185">Reference proteome</keyword>
<evidence type="ECO:0000256" key="1">
    <source>
        <dbReference type="ARBA" id="ARBA00023015"/>
    </source>
</evidence>
<dbReference type="SMART" id="SM00895">
    <property type="entry name" value="FCD"/>
    <property type="match status" value="1"/>
</dbReference>
<dbReference type="InterPro" id="IPR000524">
    <property type="entry name" value="Tscrpt_reg_HTH_GntR"/>
</dbReference>
<keyword evidence="3" id="KW-0804">Transcription</keyword>
<accession>A0A248K0J5</accession>
<evidence type="ECO:0000256" key="3">
    <source>
        <dbReference type="ARBA" id="ARBA00023163"/>
    </source>
</evidence>
<evidence type="ECO:0000256" key="2">
    <source>
        <dbReference type="ARBA" id="ARBA00023125"/>
    </source>
</evidence>
<evidence type="ECO:0000313" key="7">
    <source>
        <dbReference type="Proteomes" id="UP000197153"/>
    </source>
</evidence>
<feature type="domain" description="GntR C-terminal" evidence="5">
    <location>
        <begin position="126"/>
        <end position="258"/>
    </location>
</feature>
<proteinExistence type="predicted"/>